<dbReference type="RefSeq" id="XP_033690390.1">
    <property type="nucleotide sequence ID" value="XM_033835214.1"/>
</dbReference>
<evidence type="ECO:0000313" key="3">
    <source>
        <dbReference type="Proteomes" id="UP000800094"/>
    </source>
</evidence>
<accession>A0A6A6IYH2</accession>
<dbReference type="InterPro" id="IPR036291">
    <property type="entry name" value="NAD(P)-bd_dom_sf"/>
</dbReference>
<dbReference type="Gene3D" id="3.40.50.720">
    <property type="entry name" value="NAD(P)-binding Rossmann-like Domain"/>
    <property type="match status" value="2"/>
</dbReference>
<sequence>MHIAWTVNFRLKLPSFAKNNLPGVKTLLDLAVAAPRARCPRFVYCSSTASIISATADQPGGLPEHVTEGPSFASPLGYARSKWVAEQICLEAHRQTALKGRIAVPSSKRLRTNTNDDEMYVYHVLNPHQQPMWHAMLQWLKKKEDFDIVSPQEWVNSLENSGLTEHSAMKLLGLWKETYCDATQEKKPRPQFSMVETVKPVRALRDIPPVGGACMGKIWDWVQANVH</sequence>
<evidence type="ECO:0000259" key="1">
    <source>
        <dbReference type="Pfam" id="PF07993"/>
    </source>
</evidence>
<dbReference type="InterPro" id="IPR013120">
    <property type="entry name" value="FAR_NAD-bd"/>
</dbReference>
<evidence type="ECO:0000313" key="2">
    <source>
        <dbReference type="EMBL" id="KAF2255386.1"/>
    </source>
</evidence>
<reference evidence="2" key="1">
    <citation type="journal article" date="2020" name="Stud. Mycol.">
        <title>101 Dothideomycetes genomes: a test case for predicting lifestyles and emergence of pathogens.</title>
        <authorList>
            <person name="Haridas S."/>
            <person name="Albert R."/>
            <person name="Binder M."/>
            <person name="Bloem J."/>
            <person name="Labutti K."/>
            <person name="Salamov A."/>
            <person name="Andreopoulos B."/>
            <person name="Baker S."/>
            <person name="Barry K."/>
            <person name="Bills G."/>
            <person name="Bluhm B."/>
            <person name="Cannon C."/>
            <person name="Castanera R."/>
            <person name="Culley D."/>
            <person name="Daum C."/>
            <person name="Ezra D."/>
            <person name="Gonzalez J."/>
            <person name="Henrissat B."/>
            <person name="Kuo A."/>
            <person name="Liang C."/>
            <person name="Lipzen A."/>
            <person name="Lutzoni F."/>
            <person name="Magnuson J."/>
            <person name="Mondo S."/>
            <person name="Nolan M."/>
            <person name="Ohm R."/>
            <person name="Pangilinan J."/>
            <person name="Park H.-J."/>
            <person name="Ramirez L."/>
            <person name="Alfaro M."/>
            <person name="Sun H."/>
            <person name="Tritt A."/>
            <person name="Yoshinaga Y."/>
            <person name="Zwiers L.-H."/>
            <person name="Turgeon B."/>
            <person name="Goodwin S."/>
            <person name="Spatafora J."/>
            <person name="Crous P."/>
            <person name="Grigoriev I."/>
        </authorList>
    </citation>
    <scope>NUCLEOTIDE SEQUENCE</scope>
    <source>
        <strain evidence="2">CBS 122368</strain>
    </source>
</reference>
<protein>
    <recommendedName>
        <fullName evidence="1">Thioester reductase (TE) domain-containing protein</fullName>
    </recommendedName>
</protein>
<proteinExistence type="predicted"/>
<keyword evidence="3" id="KW-1185">Reference proteome</keyword>
<gene>
    <name evidence="2" type="ORF">BU26DRAFT_600902</name>
</gene>
<dbReference type="Pfam" id="PF07993">
    <property type="entry name" value="NAD_binding_4"/>
    <property type="match status" value="1"/>
</dbReference>
<dbReference type="AlphaFoldDB" id="A0A6A6IYH2"/>
<dbReference type="Proteomes" id="UP000800094">
    <property type="component" value="Unassembled WGS sequence"/>
</dbReference>
<dbReference type="EMBL" id="ML987190">
    <property type="protein sequence ID" value="KAF2255386.1"/>
    <property type="molecule type" value="Genomic_DNA"/>
</dbReference>
<dbReference type="SUPFAM" id="SSF51735">
    <property type="entry name" value="NAD(P)-binding Rossmann-fold domains"/>
    <property type="match status" value="1"/>
</dbReference>
<dbReference type="GeneID" id="54588544"/>
<dbReference type="OrthoDB" id="3937794at2759"/>
<name>A0A6A6IYH2_9PLEO</name>
<organism evidence="2 3">
    <name type="scientific">Trematosphaeria pertusa</name>
    <dbReference type="NCBI Taxonomy" id="390896"/>
    <lineage>
        <taxon>Eukaryota</taxon>
        <taxon>Fungi</taxon>
        <taxon>Dikarya</taxon>
        <taxon>Ascomycota</taxon>
        <taxon>Pezizomycotina</taxon>
        <taxon>Dothideomycetes</taxon>
        <taxon>Pleosporomycetidae</taxon>
        <taxon>Pleosporales</taxon>
        <taxon>Massarineae</taxon>
        <taxon>Trematosphaeriaceae</taxon>
        <taxon>Trematosphaeria</taxon>
    </lineage>
</organism>
<feature type="domain" description="Thioester reductase (TE)" evidence="1">
    <location>
        <begin position="1"/>
        <end position="106"/>
    </location>
</feature>